<name>A0A1W1BEC6_9ZZZZ</name>
<gene>
    <name evidence="1" type="ORF">MNB_SUP05-5-844</name>
</gene>
<reference evidence="1" key="1">
    <citation type="submission" date="2016-10" db="EMBL/GenBank/DDBJ databases">
        <authorList>
            <person name="de Groot N.N."/>
        </authorList>
    </citation>
    <scope>NUCLEOTIDE SEQUENCE</scope>
</reference>
<accession>A0A1W1BEC6</accession>
<protein>
    <submittedName>
        <fullName evidence="1">Uncharacterized protein</fullName>
    </submittedName>
</protein>
<dbReference type="AlphaFoldDB" id="A0A1W1BEC6"/>
<dbReference type="EMBL" id="FPHJ01000001">
    <property type="protein sequence ID" value="SFV51862.1"/>
    <property type="molecule type" value="Genomic_DNA"/>
</dbReference>
<organism evidence="1">
    <name type="scientific">hydrothermal vent metagenome</name>
    <dbReference type="NCBI Taxonomy" id="652676"/>
    <lineage>
        <taxon>unclassified sequences</taxon>
        <taxon>metagenomes</taxon>
        <taxon>ecological metagenomes</taxon>
    </lineage>
</organism>
<evidence type="ECO:0000313" key="1">
    <source>
        <dbReference type="EMBL" id="SFV51862.1"/>
    </source>
</evidence>
<sequence>MNYLKQFQGRFIGIMKWEDFETFWKLLKNQSNDWFFYDLTTKVPTQKINIHNDLNKIHNIIKELHQERYCGIVYSDDLQQPTMVKIFHPKNLGKSCGSSKNPPLPQWVISKIKPIDLSYLLPKEKTNWLSKFFK</sequence>
<proteinExistence type="predicted"/>